<keyword evidence="3" id="KW-1185">Reference proteome</keyword>
<evidence type="ECO:0000313" key="2">
    <source>
        <dbReference type="EMBL" id="MED6162340.1"/>
    </source>
</evidence>
<proteinExistence type="predicted"/>
<reference evidence="2 3" key="1">
    <citation type="journal article" date="2023" name="Plants (Basel)">
        <title>Bridging the Gap: Combining Genomics and Transcriptomics Approaches to Understand Stylosanthes scabra, an Orphan Legume from the Brazilian Caatinga.</title>
        <authorList>
            <person name="Ferreira-Neto J.R.C."/>
            <person name="da Silva M.D."/>
            <person name="Binneck E."/>
            <person name="de Melo N.F."/>
            <person name="da Silva R.H."/>
            <person name="de Melo A.L.T.M."/>
            <person name="Pandolfi V."/>
            <person name="Bustamante F.O."/>
            <person name="Brasileiro-Vidal A.C."/>
            <person name="Benko-Iseppon A.M."/>
        </authorList>
    </citation>
    <scope>NUCLEOTIDE SEQUENCE [LARGE SCALE GENOMIC DNA]</scope>
    <source>
        <tissue evidence="2">Leaves</tissue>
    </source>
</reference>
<evidence type="ECO:0000256" key="1">
    <source>
        <dbReference type="SAM" id="MobiDB-lite"/>
    </source>
</evidence>
<name>A0ABU6UP81_9FABA</name>
<gene>
    <name evidence="2" type="ORF">PIB30_069465</name>
</gene>
<sequence length="143" mass="16531">MVKEWELNWPYFISHKMLRYTTGRGMACARPTYFVRLGFDHSREVTVTVGDENAITSRHLNQVRRGELGIGGNDERETAGPQAFHSDRREGFQSMGEQLNNFEAHLTIQVDEIHGLRDDIRNYFNQFPRSDDQGFHDSTPGQD</sequence>
<feature type="region of interest" description="Disordered" evidence="1">
    <location>
        <begin position="68"/>
        <end position="92"/>
    </location>
</feature>
<evidence type="ECO:0000313" key="3">
    <source>
        <dbReference type="Proteomes" id="UP001341840"/>
    </source>
</evidence>
<accession>A0ABU6UP81</accession>
<organism evidence="2 3">
    <name type="scientific">Stylosanthes scabra</name>
    <dbReference type="NCBI Taxonomy" id="79078"/>
    <lineage>
        <taxon>Eukaryota</taxon>
        <taxon>Viridiplantae</taxon>
        <taxon>Streptophyta</taxon>
        <taxon>Embryophyta</taxon>
        <taxon>Tracheophyta</taxon>
        <taxon>Spermatophyta</taxon>
        <taxon>Magnoliopsida</taxon>
        <taxon>eudicotyledons</taxon>
        <taxon>Gunneridae</taxon>
        <taxon>Pentapetalae</taxon>
        <taxon>rosids</taxon>
        <taxon>fabids</taxon>
        <taxon>Fabales</taxon>
        <taxon>Fabaceae</taxon>
        <taxon>Papilionoideae</taxon>
        <taxon>50 kb inversion clade</taxon>
        <taxon>dalbergioids sensu lato</taxon>
        <taxon>Dalbergieae</taxon>
        <taxon>Pterocarpus clade</taxon>
        <taxon>Stylosanthes</taxon>
    </lineage>
</organism>
<dbReference type="EMBL" id="JASCZI010121592">
    <property type="protein sequence ID" value="MED6162340.1"/>
    <property type="molecule type" value="Genomic_DNA"/>
</dbReference>
<comment type="caution">
    <text evidence="2">The sequence shown here is derived from an EMBL/GenBank/DDBJ whole genome shotgun (WGS) entry which is preliminary data.</text>
</comment>
<dbReference type="Proteomes" id="UP001341840">
    <property type="component" value="Unassembled WGS sequence"/>
</dbReference>
<protein>
    <submittedName>
        <fullName evidence="2">Uncharacterized protein</fullName>
    </submittedName>
</protein>